<evidence type="ECO:0000313" key="8">
    <source>
        <dbReference type="Proteomes" id="UP000056090"/>
    </source>
</evidence>
<dbReference type="GO" id="GO:0016209">
    <property type="term" value="F:antioxidant activity"/>
    <property type="evidence" value="ECO:0007669"/>
    <property type="project" value="InterPro"/>
</dbReference>
<keyword evidence="5" id="KW-0812">Transmembrane</keyword>
<dbReference type="PROSITE" id="PS00194">
    <property type="entry name" value="THIOREDOXIN_1"/>
    <property type="match status" value="1"/>
</dbReference>
<dbReference type="PROSITE" id="PS51352">
    <property type="entry name" value="THIOREDOXIN_2"/>
    <property type="match status" value="1"/>
</dbReference>
<keyword evidence="3" id="KW-1015">Disulfide bond</keyword>
<dbReference type="PANTHER" id="PTHR42852:SF6">
    <property type="entry name" value="THIOL:DISULFIDE INTERCHANGE PROTEIN DSBE"/>
    <property type="match status" value="1"/>
</dbReference>
<dbReference type="InterPro" id="IPR017937">
    <property type="entry name" value="Thioredoxin_CS"/>
</dbReference>
<proteinExistence type="predicted"/>
<dbReference type="InterPro" id="IPR036249">
    <property type="entry name" value="Thioredoxin-like_sf"/>
</dbReference>
<keyword evidence="4" id="KW-0676">Redox-active center</keyword>
<dbReference type="Gene3D" id="3.40.30.10">
    <property type="entry name" value="Glutaredoxin"/>
    <property type="match status" value="1"/>
</dbReference>
<evidence type="ECO:0000313" key="7">
    <source>
        <dbReference type="EMBL" id="AIF99099.1"/>
    </source>
</evidence>
<evidence type="ECO:0000256" key="3">
    <source>
        <dbReference type="ARBA" id="ARBA00023157"/>
    </source>
</evidence>
<sequence>MKYVKLIGIIGLMAFSVIAGFVGYQYTKADFVTTDGTTYQWQELEGNWVIINYFAPWCVPCLREMPELHEFDRALPANTKLFAINYDALSHSDLVAMLAAHKITLKVIEANEDTLLPMAKPNYLPATFIIGPDGRVRDTIMGEVTASSLAQRLSQLKAL</sequence>
<evidence type="ECO:0000259" key="6">
    <source>
        <dbReference type="PROSITE" id="PS51352"/>
    </source>
</evidence>
<name>A0A075NWQ8_9ALTE</name>
<gene>
    <name evidence="7" type="ORF">EP13_10630</name>
</gene>
<keyword evidence="2" id="KW-0201">Cytochrome c-type biogenesis</keyword>
<dbReference type="InterPro" id="IPR050553">
    <property type="entry name" value="Thioredoxin_ResA/DsbE_sf"/>
</dbReference>
<evidence type="ECO:0000256" key="2">
    <source>
        <dbReference type="ARBA" id="ARBA00022748"/>
    </source>
</evidence>
<dbReference type="PANTHER" id="PTHR42852">
    <property type="entry name" value="THIOL:DISULFIDE INTERCHANGE PROTEIN DSBE"/>
    <property type="match status" value="1"/>
</dbReference>
<dbReference type="GeneID" id="78255360"/>
<dbReference type="RefSeq" id="WP_044057232.1">
    <property type="nucleotide sequence ID" value="NZ_CBCSKJ010000001.1"/>
</dbReference>
<dbReference type="InterPro" id="IPR013766">
    <property type="entry name" value="Thioredoxin_domain"/>
</dbReference>
<dbReference type="Pfam" id="PF00578">
    <property type="entry name" value="AhpC-TSA"/>
    <property type="match status" value="1"/>
</dbReference>
<dbReference type="InterPro" id="IPR000866">
    <property type="entry name" value="AhpC/TSA"/>
</dbReference>
<dbReference type="GO" id="GO:0017004">
    <property type="term" value="P:cytochrome complex assembly"/>
    <property type="evidence" value="ECO:0007669"/>
    <property type="project" value="UniProtKB-KW"/>
</dbReference>
<dbReference type="CDD" id="cd02966">
    <property type="entry name" value="TlpA_like_family"/>
    <property type="match status" value="1"/>
</dbReference>
<evidence type="ECO:0000256" key="5">
    <source>
        <dbReference type="SAM" id="Phobius"/>
    </source>
</evidence>
<comment type="subcellular location">
    <subcellularLocation>
        <location evidence="1">Cell envelope</location>
    </subcellularLocation>
</comment>
<dbReference type="Proteomes" id="UP000056090">
    <property type="component" value="Chromosome"/>
</dbReference>
<keyword evidence="5" id="KW-1133">Transmembrane helix</keyword>
<dbReference type="SUPFAM" id="SSF52833">
    <property type="entry name" value="Thioredoxin-like"/>
    <property type="match status" value="1"/>
</dbReference>
<accession>A0A075NWQ8</accession>
<evidence type="ECO:0000256" key="4">
    <source>
        <dbReference type="ARBA" id="ARBA00023284"/>
    </source>
</evidence>
<reference evidence="7 8" key="1">
    <citation type="submission" date="2014-06" db="EMBL/GenBank/DDBJ databases">
        <title>Genomes of Alteromonas australica, a world apart.</title>
        <authorList>
            <person name="Gonzaga A."/>
            <person name="Lopez-Perez M."/>
            <person name="Rodriguez-Valera F."/>
        </authorList>
    </citation>
    <scope>NUCLEOTIDE SEQUENCE [LARGE SCALE GENOMIC DNA]</scope>
    <source>
        <strain evidence="7 8">H 17</strain>
    </source>
</reference>
<feature type="transmembrane region" description="Helical" evidence="5">
    <location>
        <begin position="6"/>
        <end position="24"/>
    </location>
</feature>
<keyword evidence="8" id="KW-1185">Reference proteome</keyword>
<organism evidence="7 8">
    <name type="scientific">Alteromonas australica</name>
    <dbReference type="NCBI Taxonomy" id="589873"/>
    <lineage>
        <taxon>Bacteria</taxon>
        <taxon>Pseudomonadati</taxon>
        <taxon>Pseudomonadota</taxon>
        <taxon>Gammaproteobacteria</taxon>
        <taxon>Alteromonadales</taxon>
        <taxon>Alteromonadaceae</taxon>
        <taxon>Alteromonas/Salinimonas group</taxon>
        <taxon>Alteromonas</taxon>
    </lineage>
</organism>
<dbReference type="GO" id="GO:0030313">
    <property type="term" value="C:cell envelope"/>
    <property type="evidence" value="ECO:0007669"/>
    <property type="project" value="UniProtKB-SubCell"/>
</dbReference>
<dbReference type="AlphaFoldDB" id="A0A075NWQ8"/>
<protein>
    <submittedName>
        <fullName evidence="7">Thioredoxin</fullName>
    </submittedName>
</protein>
<dbReference type="EMBL" id="CP008849">
    <property type="protein sequence ID" value="AIF99099.1"/>
    <property type="molecule type" value="Genomic_DNA"/>
</dbReference>
<dbReference type="GO" id="GO:0015036">
    <property type="term" value="F:disulfide oxidoreductase activity"/>
    <property type="evidence" value="ECO:0007669"/>
    <property type="project" value="UniProtKB-ARBA"/>
</dbReference>
<dbReference type="KEGG" id="aal:EP13_10630"/>
<dbReference type="eggNOG" id="COG0526">
    <property type="taxonomic scope" value="Bacteria"/>
</dbReference>
<evidence type="ECO:0000256" key="1">
    <source>
        <dbReference type="ARBA" id="ARBA00004196"/>
    </source>
</evidence>
<feature type="domain" description="Thioredoxin" evidence="6">
    <location>
        <begin position="20"/>
        <end position="158"/>
    </location>
</feature>
<keyword evidence="5" id="KW-0472">Membrane</keyword>